<keyword evidence="3" id="KW-1185">Reference proteome</keyword>
<feature type="compositionally biased region" description="Polar residues" evidence="1">
    <location>
        <begin position="62"/>
        <end position="78"/>
    </location>
</feature>
<feature type="compositionally biased region" description="Polar residues" evidence="1">
    <location>
        <begin position="115"/>
        <end position="125"/>
    </location>
</feature>
<dbReference type="EMBL" id="PZQS01000008">
    <property type="protein sequence ID" value="PVD25680.1"/>
    <property type="molecule type" value="Genomic_DNA"/>
</dbReference>
<comment type="caution">
    <text evidence="2">The sequence shown here is derived from an EMBL/GenBank/DDBJ whole genome shotgun (WGS) entry which is preliminary data.</text>
</comment>
<feature type="compositionally biased region" description="Basic and acidic residues" evidence="1">
    <location>
        <begin position="24"/>
        <end position="41"/>
    </location>
</feature>
<protein>
    <recommendedName>
        <fullName evidence="4">DEP domain-containing protein</fullName>
    </recommendedName>
</protein>
<evidence type="ECO:0000313" key="3">
    <source>
        <dbReference type="Proteomes" id="UP000245119"/>
    </source>
</evidence>
<dbReference type="STRING" id="400727.A0A2T7NWY5"/>
<evidence type="ECO:0008006" key="4">
    <source>
        <dbReference type="Google" id="ProtNLM"/>
    </source>
</evidence>
<dbReference type="AlphaFoldDB" id="A0A2T7NWY5"/>
<organism evidence="2 3">
    <name type="scientific">Pomacea canaliculata</name>
    <name type="common">Golden apple snail</name>
    <dbReference type="NCBI Taxonomy" id="400727"/>
    <lineage>
        <taxon>Eukaryota</taxon>
        <taxon>Metazoa</taxon>
        <taxon>Spiralia</taxon>
        <taxon>Lophotrochozoa</taxon>
        <taxon>Mollusca</taxon>
        <taxon>Gastropoda</taxon>
        <taxon>Caenogastropoda</taxon>
        <taxon>Architaenioglossa</taxon>
        <taxon>Ampullarioidea</taxon>
        <taxon>Ampullariidae</taxon>
        <taxon>Pomacea</taxon>
    </lineage>
</organism>
<feature type="compositionally biased region" description="Basic residues" evidence="1">
    <location>
        <begin position="50"/>
        <end position="61"/>
    </location>
</feature>
<feature type="region of interest" description="Disordered" evidence="1">
    <location>
        <begin position="1"/>
        <end position="125"/>
    </location>
</feature>
<gene>
    <name evidence="2" type="ORF">C0Q70_13339</name>
</gene>
<sequence>MKGTDLPHGGMTSSNPGTPQRKIHLQEDETRASRYQNHEEVESAQPQQFHHPHFHHHHRHSTTSMSGAYTLRQSPRSMSVNEGSEQGSNSSSHCSRYPTKTSYSLDGSATFIDTEPSSRTGPSSGKWNVAVTDLDQAMQELDEVRLRSLFGDQMLSNISFGYTPNSYGTKLEYKEQGDETNLDDPVNVTYVSNINVSKLEGRALEKNSQVQSGEKYTPNVNLDDAVKHPVDLPHKLRFSHSEVFDGQLLLQWLSSHFDSSHYLSLILTKHDIAVLMSQFCTHLLAAGVLSPIQGQQSLREPSFKPNGHYYWTKQDPSQAPADLPGRLHPTWPPNLGEDTSVRPAKYTEEGRHHTWHCCP</sequence>
<proteinExistence type="predicted"/>
<reference evidence="2 3" key="1">
    <citation type="submission" date="2018-04" db="EMBL/GenBank/DDBJ databases">
        <title>The genome of golden apple snail Pomacea canaliculata provides insight into stress tolerance and invasive adaptation.</title>
        <authorList>
            <person name="Liu C."/>
            <person name="Liu B."/>
            <person name="Ren Y."/>
            <person name="Zhang Y."/>
            <person name="Wang H."/>
            <person name="Li S."/>
            <person name="Jiang F."/>
            <person name="Yin L."/>
            <person name="Zhang G."/>
            <person name="Qian W."/>
            <person name="Fan W."/>
        </authorList>
    </citation>
    <scope>NUCLEOTIDE SEQUENCE [LARGE SCALE GENOMIC DNA]</scope>
    <source>
        <strain evidence="2">SZHN2017</strain>
        <tissue evidence="2">Muscle</tissue>
    </source>
</reference>
<dbReference type="Proteomes" id="UP000245119">
    <property type="component" value="Linkage Group LG8"/>
</dbReference>
<feature type="compositionally biased region" description="Polar residues" evidence="1">
    <location>
        <begin position="98"/>
        <end position="107"/>
    </location>
</feature>
<dbReference type="OrthoDB" id="427644at2759"/>
<accession>A0A2T7NWY5</accession>
<feature type="compositionally biased region" description="Low complexity" evidence="1">
    <location>
        <begin position="79"/>
        <end position="92"/>
    </location>
</feature>
<evidence type="ECO:0000256" key="1">
    <source>
        <dbReference type="SAM" id="MobiDB-lite"/>
    </source>
</evidence>
<evidence type="ECO:0000313" key="2">
    <source>
        <dbReference type="EMBL" id="PVD25680.1"/>
    </source>
</evidence>
<name>A0A2T7NWY5_POMCA</name>
<feature type="region of interest" description="Disordered" evidence="1">
    <location>
        <begin position="314"/>
        <end position="341"/>
    </location>
</feature>